<keyword evidence="2" id="KW-1133">Transmembrane helix</keyword>
<dbReference type="GO" id="GO:0016791">
    <property type="term" value="F:phosphatase activity"/>
    <property type="evidence" value="ECO:0007669"/>
    <property type="project" value="TreeGrafter"/>
</dbReference>
<name>A0A7V2F5L7_RHOMR</name>
<dbReference type="InterPro" id="IPR052016">
    <property type="entry name" value="Bact_Sigma-Reg"/>
</dbReference>
<feature type="transmembrane region" description="Helical" evidence="2">
    <location>
        <begin position="321"/>
        <end position="343"/>
    </location>
</feature>
<dbReference type="PANTHER" id="PTHR43156">
    <property type="entry name" value="STAGE II SPORULATION PROTEIN E-RELATED"/>
    <property type="match status" value="1"/>
</dbReference>
<feature type="transmembrane region" description="Helical" evidence="2">
    <location>
        <begin position="482"/>
        <end position="510"/>
    </location>
</feature>
<dbReference type="SUPFAM" id="SSF81606">
    <property type="entry name" value="PP2C-like"/>
    <property type="match status" value="1"/>
</dbReference>
<dbReference type="EMBL" id="DSGB01000004">
    <property type="protein sequence ID" value="HER95649.1"/>
    <property type="molecule type" value="Genomic_DNA"/>
</dbReference>
<dbReference type="Pfam" id="PF07228">
    <property type="entry name" value="SpoIIE"/>
    <property type="match status" value="1"/>
</dbReference>
<proteinExistence type="predicted"/>
<reference evidence="4" key="1">
    <citation type="journal article" date="2020" name="mSystems">
        <title>Genome- and Community-Level Interaction Insights into Carbon Utilization and Element Cycling Functions of Hydrothermarchaeota in Hydrothermal Sediment.</title>
        <authorList>
            <person name="Zhou Z."/>
            <person name="Liu Y."/>
            <person name="Xu W."/>
            <person name="Pan J."/>
            <person name="Luo Z.H."/>
            <person name="Li M."/>
        </authorList>
    </citation>
    <scope>NUCLEOTIDE SEQUENCE [LARGE SCALE GENOMIC DNA]</scope>
    <source>
        <strain evidence="4">SpSt-143</strain>
    </source>
</reference>
<keyword evidence="1" id="KW-0378">Hydrolase</keyword>
<dbReference type="AlphaFoldDB" id="A0A7V2F5L7"/>
<feature type="transmembrane region" description="Helical" evidence="2">
    <location>
        <begin position="287"/>
        <end position="309"/>
    </location>
</feature>
<feature type="transmembrane region" description="Helical" evidence="2">
    <location>
        <begin position="522"/>
        <end position="546"/>
    </location>
</feature>
<evidence type="ECO:0000259" key="3">
    <source>
        <dbReference type="SMART" id="SM00331"/>
    </source>
</evidence>
<feature type="transmembrane region" description="Helical" evidence="2">
    <location>
        <begin position="451"/>
        <end position="470"/>
    </location>
</feature>
<evidence type="ECO:0000256" key="1">
    <source>
        <dbReference type="ARBA" id="ARBA00022801"/>
    </source>
</evidence>
<comment type="caution">
    <text evidence="4">The sequence shown here is derived from an EMBL/GenBank/DDBJ whole genome shotgun (WGS) entry which is preliminary data.</text>
</comment>
<dbReference type="InterPro" id="IPR036457">
    <property type="entry name" value="PPM-type-like_dom_sf"/>
</dbReference>
<dbReference type="Gene3D" id="3.60.40.10">
    <property type="entry name" value="PPM-type phosphatase domain"/>
    <property type="match status" value="1"/>
</dbReference>
<organism evidence="4">
    <name type="scientific">Rhodothermus marinus</name>
    <name type="common">Rhodothermus obamensis</name>
    <dbReference type="NCBI Taxonomy" id="29549"/>
    <lineage>
        <taxon>Bacteria</taxon>
        <taxon>Pseudomonadati</taxon>
        <taxon>Rhodothermota</taxon>
        <taxon>Rhodothermia</taxon>
        <taxon>Rhodothermales</taxon>
        <taxon>Rhodothermaceae</taxon>
        <taxon>Rhodothermus</taxon>
    </lineage>
</organism>
<evidence type="ECO:0000313" key="4">
    <source>
        <dbReference type="EMBL" id="HER95649.1"/>
    </source>
</evidence>
<protein>
    <submittedName>
        <fullName evidence="4">Serine/threonine protein phosphatase</fullName>
    </submittedName>
</protein>
<keyword evidence="2" id="KW-0812">Transmembrane</keyword>
<dbReference type="PANTHER" id="PTHR43156:SF2">
    <property type="entry name" value="STAGE II SPORULATION PROTEIN E"/>
    <property type="match status" value="1"/>
</dbReference>
<feature type="transmembrane region" description="Helical" evidence="2">
    <location>
        <begin position="257"/>
        <end position="275"/>
    </location>
</feature>
<feature type="domain" description="PPM-type phosphatase" evidence="3">
    <location>
        <begin position="593"/>
        <end position="815"/>
    </location>
</feature>
<feature type="transmembrane region" description="Helical" evidence="2">
    <location>
        <begin position="418"/>
        <end position="439"/>
    </location>
</feature>
<gene>
    <name evidence="4" type="ORF">ENO59_03915</name>
</gene>
<dbReference type="SMART" id="SM00331">
    <property type="entry name" value="PP2C_SIG"/>
    <property type="match status" value="1"/>
</dbReference>
<accession>A0A7V2F5L7</accession>
<sequence>MSRIAPIDRLLLLVGLAGLGWSFWLLPRQHPDAFLSQMGSLEAVRQEAVRFMRQQGYAIDSFKVTVTLRRDTALLGSWQRRWGRAELLRQLEAMPWMPAYVWEVQGVTSEEGPPAWSVHLASDRTVWAMRLDPRRMQTLRADTAVTFDPAASWGKLPDTLGRATLRPGPAEALAWARRHVAQGLERHVRLEPDSVGLEGANLARVRFRGLAPTGDTLTVWTKVTATGTLQELRVAWAKAEQTAPPFQQELSLDLKSWLTIVTYAGLLLWLLGVFLQRLRRRLLDTQATLRDAVVGGVLLGSGVLSASLPVLLRTESLELRLIFVGTSVLATGILGVTSSFVVASTSDALARDYWPEKLSVLSLLRNGQIRNVPVGLALLRAMAVGGVLLGVLTAWMVLRPYAPLKLEVSPTETIVPGLTAVVWLGTLGWTGLMQMHLLLAVVARLRRLGRWALPVLFTIGWGVMGAFTFYQSLADALLLQGLWAVVLVSILWRGEVVSCGLGLMIGLWLWKSVPGWVNLSGPLGMDGLIVLGGIGLLGGIGVAGLVSRRPETELPQYVPLYVQELARQERLQRELEIARQAQASLLPHRLPQVPGVQMAAFCLPAYEVGGDYYDVFLLPDGRLVVVVGDVSGKGTQAAFFMTLVKGYVRALSLSGDRPRDVLSRLNRLFREQAPRGLFVTMVYGILDPETRIFTLSRAGHPPVFHWRAYDGRVAMLQPLGLGIGLADAALFDAVLEEYTLTLEEGDGLLLYTDGVMERVGQQPDRWGVDGLCQWIAQHLPKAGSPEVWLEALRTALQKQQNDKLADDLTAIWLEVTAKA</sequence>
<dbReference type="InterPro" id="IPR001932">
    <property type="entry name" value="PPM-type_phosphatase-like_dom"/>
</dbReference>
<feature type="transmembrane region" description="Helical" evidence="2">
    <location>
        <begin position="374"/>
        <end position="398"/>
    </location>
</feature>
<keyword evidence="2" id="KW-0472">Membrane</keyword>
<evidence type="ECO:0000256" key="2">
    <source>
        <dbReference type="SAM" id="Phobius"/>
    </source>
</evidence>